<feature type="binding site" evidence="8">
    <location>
        <position position="220"/>
    </location>
    <ligand>
        <name>shikimate</name>
        <dbReference type="ChEBI" id="CHEBI:36208"/>
    </ligand>
</feature>
<dbReference type="InterPro" id="IPR046346">
    <property type="entry name" value="Aminoacid_DH-like_N_sf"/>
</dbReference>
<dbReference type="GO" id="GO:0004764">
    <property type="term" value="F:shikimate 3-dehydrogenase (NADP+) activity"/>
    <property type="evidence" value="ECO:0007669"/>
    <property type="project" value="UniProtKB-UniRule"/>
</dbReference>
<evidence type="ECO:0000256" key="8">
    <source>
        <dbReference type="HAMAP-Rule" id="MF_00222"/>
    </source>
</evidence>
<dbReference type="InterPro" id="IPR022893">
    <property type="entry name" value="Shikimate_DH_fam"/>
</dbReference>
<dbReference type="Pfam" id="PF08501">
    <property type="entry name" value="Shikimate_dh_N"/>
    <property type="match status" value="1"/>
</dbReference>
<feature type="binding site" evidence="8">
    <location>
        <begin position="129"/>
        <end position="133"/>
    </location>
    <ligand>
        <name>NADP(+)</name>
        <dbReference type="ChEBI" id="CHEBI:58349"/>
    </ligand>
</feature>
<evidence type="ECO:0000256" key="4">
    <source>
        <dbReference type="ARBA" id="ARBA00022857"/>
    </source>
</evidence>
<sequence length="285" mass="30230">MADPARAFVAGHPIGHSRSPLIHRFWLDRLGLAGSYEPLDIAPDDFPFFLAGLSASNWAGGNVTIPHKQTAFAAIDKRDAAAEAIGAVNTIWKERGELAAGNTDAYGFAANLDDWTPQWRAGQRALVIGAGGASRAILHALLQAGYRHIDLANRTRDRAAELADLFGESIHAAPLAAIDERAADADLVVNTTSLGMSGEPPLMLDLDKVGDQAIVTDIVYAPLVTPMLAAARDRGLTVADGLGMLLHQAVPGFERWFGVRPLVTPDLRAHIVADLEAHCAGDNAS</sequence>
<dbReference type="InterPro" id="IPR036291">
    <property type="entry name" value="NAD(P)-bd_dom_sf"/>
</dbReference>
<feature type="binding site" evidence="8">
    <location>
        <position position="104"/>
    </location>
    <ligand>
        <name>shikimate</name>
        <dbReference type="ChEBI" id="CHEBI:36208"/>
    </ligand>
</feature>
<feature type="binding site" evidence="8">
    <location>
        <position position="218"/>
    </location>
    <ligand>
        <name>NADP(+)</name>
        <dbReference type="ChEBI" id="CHEBI:58349"/>
    </ligand>
</feature>
<comment type="pathway">
    <text evidence="1 8">Metabolic intermediate biosynthesis; chorismate biosynthesis; chorismate from D-erythrose 4-phosphate and phosphoenolpyruvate: step 4/7.</text>
</comment>
<dbReference type="PANTHER" id="PTHR21089:SF1">
    <property type="entry name" value="BIFUNCTIONAL 3-DEHYDROQUINATE DEHYDRATASE_SHIKIMATE DEHYDROGENASE, CHLOROPLASTIC"/>
    <property type="match status" value="1"/>
</dbReference>
<dbReference type="HAMAP" id="MF_00222">
    <property type="entry name" value="Shikimate_DH_AroE"/>
    <property type="match status" value="1"/>
</dbReference>
<evidence type="ECO:0000256" key="5">
    <source>
        <dbReference type="ARBA" id="ARBA00023002"/>
    </source>
</evidence>
<feature type="binding site" evidence="8">
    <location>
        <position position="241"/>
    </location>
    <ligand>
        <name>NADP(+)</name>
        <dbReference type="ChEBI" id="CHEBI:58349"/>
    </ligand>
</feature>
<gene>
    <name evidence="8" type="primary">aroE</name>
    <name evidence="12" type="ORF">DEM25_005585</name>
</gene>
<evidence type="ECO:0000256" key="7">
    <source>
        <dbReference type="ARBA" id="ARBA00049442"/>
    </source>
</evidence>
<dbReference type="GO" id="GO:0019632">
    <property type="term" value="P:shikimate metabolic process"/>
    <property type="evidence" value="ECO:0007669"/>
    <property type="project" value="InterPro"/>
</dbReference>
<dbReference type="AlphaFoldDB" id="A0A3A8AE41"/>
<comment type="caution">
    <text evidence="12">The sequence shown here is derived from an EMBL/GenBank/DDBJ whole genome shotgun (WGS) entry which is preliminary data.</text>
</comment>
<dbReference type="Gene3D" id="3.40.50.720">
    <property type="entry name" value="NAD(P)-binding Rossmann-like Domain"/>
    <property type="match status" value="1"/>
</dbReference>
<dbReference type="InterPro" id="IPR013708">
    <property type="entry name" value="Shikimate_DH-bd_N"/>
</dbReference>
<feature type="binding site" evidence="8">
    <location>
        <position position="89"/>
    </location>
    <ligand>
        <name>shikimate</name>
        <dbReference type="ChEBI" id="CHEBI:36208"/>
    </ligand>
</feature>
<feature type="domain" description="Shikimate dehydrogenase substrate binding N-terminal" evidence="10">
    <location>
        <begin position="9"/>
        <end position="91"/>
    </location>
</feature>
<name>A0A3A8AE41_9HYPH</name>
<feature type="binding site" evidence="8">
    <location>
        <position position="248"/>
    </location>
    <ligand>
        <name>shikimate</name>
        <dbReference type="ChEBI" id="CHEBI:36208"/>
    </ligand>
</feature>
<dbReference type="EC" id="1.1.1.25" evidence="2 8"/>
<dbReference type="GO" id="GO:0008652">
    <property type="term" value="P:amino acid biosynthetic process"/>
    <property type="evidence" value="ECO:0007669"/>
    <property type="project" value="UniProtKB-KW"/>
</dbReference>
<evidence type="ECO:0000256" key="1">
    <source>
        <dbReference type="ARBA" id="ARBA00004871"/>
    </source>
</evidence>
<keyword evidence="13" id="KW-1185">Reference proteome</keyword>
<dbReference type="CDD" id="cd01065">
    <property type="entry name" value="NAD_bind_Shikimate_DH"/>
    <property type="match status" value="1"/>
</dbReference>
<dbReference type="RefSeq" id="WP_109768357.1">
    <property type="nucleotide sequence ID" value="NZ_QFWV02000004.1"/>
</dbReference>
<dbReference type="GO" id="GO:0009073">
    <property type="term" value="P:aromatic amino acid family biosynthetic process"/>
    <property type="evidence" value="ECO:0007669"/>
    <property type="project" value="UniProtKB-KW"/>
</dbReference>
<dbReference type="PANTHER" id="PTHR21089">
    <property type="entry name" value="SHIKIMATE DEHYDROGENASE"/>
    <property type="match status" value="1"/>
</dbReference>
<comment type="subunit">
    <text evidence="8">Homodimer.</text>
</comment>
<dbReference type="GO" id="GO:0005829">
    <property type="term" value="C:cytosol"/>
    <property type="evidence" value="ECO:0007669"/>
    <property type="project" value="TreeGrafter"/>
</dbReference>
<proteinExistence type="inferred from homology"/>
<dbReference type="InterPro" id="IPR041121">
    <property type="entry name" value="SDH_C"/>
</dbReference>
<dbReference type="UniPathway" id="UPA00053">
    <property type="reaction ID" value="UER00087"/>
</dbReference>
<keyword evidence="3 8" id="KW-0028">Amino-acid biosynthesis</keyword>
<feature type="binding site" evidence="8">
    <location>
        <begin position="153"/>
        <end position="158"/>
    </location>
    <ligand>
        <name>NADP(+)</name>
        <dbReference type="ChEBI" id="CHEBI:58349"/>
    </ligand>
</feature>
<protein>
    <recommendedName>
        <fullName evidence="2 8">Shikimate dehydrogenase (NADP(+))</fullName>
        <shortName evidence="8">SDH</shortName>
        <ecNumber evidence="2 8">1.1.1.25</ecNumber>
    </recommendedName>
</protein>
<dbReference type="Gene3D" id="3.40.50.10860">
    <property type="entry name" value="Leucine Dehydrogenase, chain A, domain 1"/>
    <property type="match status" value="1"/>
</dbReference>
<evidence type="ECO:0000259" key="10">
    <source>
        <dbReference type="Pfam" id="PF08501"/>
    </source>
</evidence>
<dbReference type="Proteomes" id="UP000246132">
    <property type="component" value="Unassembled WGS sequence"/>
</dbReference>
<dbReference type="GO" id="GO:0050661">
    <property type="term" value="F:NADP binding"/>
    <property type="evidence" value="ECO:0007669"/>
    <property type="project" value="InterPro"/>
</dbReference>
<feature type="active site" description="Proton acceptor" evidence="8">
    <location>
        <position position="68"/>
    </location>
</feature>
<evidence type="ECO:0000256" key="3">
    <source>
        <dbReference type="ARBA" id="ARBA00022605"/>
    </source>
</evidence>
<reference evidence="12 13" key="1">
    <citation type="journal article" date="2018" name="Int. J. Syst. Bacteriol.">
        <title>Oceaniradius stylonemae gen. nov., sp. nov., isolated from a red alga, Stylonema cornu-cervi.</title>
        <authorList>
            <person name="Jeong S."/>
        </authorList>
    </citation>
    <scope>NUCLEOTIDE SEQUENCE [LARGE SCALE GENOMIC DNA]</scope>
    <source>
        <strain evidence="12 13">StC1</strain>
    </source>
</reference>
<evidence type="ECO:0000256" key="6">
    <source>
        <dbReference type="ARBA" id="ARBA00023141"/>
    </source>
</evidence>
<comment type="function">
    <text evidence="8">Involved in the biosynthesis of the chorismate, which leads to the biosynthesis of aromatic amino acids. Catalyzes the reversible NADPH linked reduction of 3-dehydroshikimate (DHSA) to yield shikimate (SA).</text>
</comment>
<feature type="binding site" evidence="8">
    <location>
        <begin position="17"/>
        <end position="19"/>
    </location>
    <ligand>
        <name>shikimate</name>
        <dbReference type="ChEBI" id="CHEBI:36208"/>
    </ligand>
</feature>
<keyword evidence="5 8" id="KW-0560">Oxidoreductase</keyword>
<organism evidence="12 13">
    <name type="scientific">Oceaniradius stylonematis</name>
    <dbReference type="NCBI Taxonomy" id="2184161"/>
    <lineage>
        <taxon>Bacteria</taxon>
        <taxon>Pseudomonadati</taxon>
        <taxon>Pseudomonadota</taxon>
        <taxon>Alphaproteobacteria</taxon>
        <taxon>Hyphomicrobiales</taxon>
        <taxon>Ahrensiaceae</taxon>
        <taxon>Oceaniradius</taxon>
    </lineage>
</organism>
<dbReference type="OrthoDB" id="9792692at2"/>
<dbReference type="Pfam" id="PF01488">
    <property type="entry name" value="Shikimate_DH"/>
    <property type="match status" value="1"/>
</dbReference>
<keyword evidence="4 8" id="KW-0521">NADP</keyword>
<evidence type="ECO:0000259" key="9">
    <source>
        <dbReference type="Pfam" id="PF01488"/>
    </source>
</evidence>
<comment type="catalytic activity">
    <reaction evidence="7 8">
        <text>shikimate + NADP(+) = 3-dehydroshikimate + NADPH + H(+)</text>
        <dbReference type="Rhea" id="RHEA:17737"/>
        <dbReference type="ChEBI" id="CHEBI:15378"/>
        <dbReference type="ChEBI" id="CHEBI:16630"/>
        <dbReference type="ChEBI" id="CHEBI:36208"/>
        <dbReference type="ChEBI" id="CHEBI:57783"/>
        <dbReference type="ChEBI" id="CHEBI:58349"/>
        <dbReference type="EC" id="1.1.1.25"/>
    </reaction>
</comment>
<feature type="binding site" evidence="8">
    <location>
        <position position="64"/>
    </location>
    <ligand>
        <name>shikimate</name>
        <dbReference type="ChEBI" id="CHEBI:36208"/>
    </ligand>
</feature>
<evidence type="ECO:0000259" key="11">
    <source>
        <dbReference type="Pfam" id="PF18317"/>
    </source>
</evidence>
<keyword evidence="6 8" id="KW-0057">Aromatic amino acid biosynthesis</keyword>
<dbReference type="Pfam" id="PF18317">
    <property type="entry name" value="SDH_C"/>
    <property type="match status" value="1"/>
</dbReference>
<feature type="domain" description="SDH C-terminal" evidence="11">
    <location>
        <begin position="241"/>
        <end position="263"/>
    </location>
</feature>
<dbReference type="EMBL" id="QFWV02000004">
    <property type="protein sequence ID" value="RKF07299.1"/>
    <property type="molecule type" value="Genomic_DNA"/>
</dbReference>
<dbReference type="InterPro" id="IPR011342">
    <property type="entry name" value="Shikimate_DH"/>
</dbReference>
<dbReference type="SUPFAM" id="SSF53223">
    <property type="entry name" value="Aminoacid dehydrogenase-like, N-terminal domain"/>
    <property type="match status" value="1"/>
</dbReference>
<evidence type="ECO:0000256" key="2">
    <source>
        <dbReference type="ARBA" id="ARBA00012962"/>
    </source>
</evidence>
<feature type="domain" description="Quinate/shikimate 5-dehydrogenase/glutamyl-tRNA reductase" evidence="9">
    <location>
        <begin position="122"/>
        <end position="193"/>
    </location>
</feature>
<evidence type="ECO:0000313" key="13">
    <source>
        <dbReference type="Proteomes" id="UP000246132"/>
    </source>
</evidence>
<dbReference type="InterPro" id="IPR006151">
    <property type="entry name" value="Shikm_DH/Glu-tRNA_Rdtase"/>
</dbReference>
<dbReference type="NCBIfam" id="TIGR00507">
    <property type="entry name" value="aroE"/>
    <property type="match status" value="1"/>
</dbReference>
<dbReference type="NCBIfam" id="NF001312">
    <property type="entry name" value="PRK00258.1-4"/>
    <property type="match status" value="1"/>
</dbReference>
<dbReference type="SUPFAM" id="SSF51735">
    <property type="entry name" value="NAD(P)-binding Rossmann-fold domains"/>
    <property type="match status" value="1"/>
</dbReference>
<accession>A0A3A8AE41</accession>
<comment type="caution">
    <text evidence="8">Lacks conserved residue(s) required for the propagation of feature annotation.</text>
</comment>
<comment type="similarity">
    <text evidence="8">Belongs to the shikimate dehydrogenase family.</text>
</comment>
<dbReference type="GO" id="GO:0009423">
    <property type="term" value="P:chorismate biosynthetic process"/>
    <property type="evidence" value="ECO:0007669"/>
    <property type="project" value="UniProtKB-UniRule"/>
</dbReference>
<evidence type="ECO:0000313" key="12">
    <source>
        <dbReference type="EMBL" id="RKF07299.1"/>
    </source>
</evidence>